<organism evidence="2 3">
    <name type="scientific">Dendrobium nobile</name>
    <name type="common">Orchid</name>
    <dbReference type="NCBI Taxonomy" id="94219"/>
    <lineage>
        <taxon>Eukaryota</taxon>
        <taxon>Viridiplantae</taxon>
        <taxon>Streptophyta</taxon>
        <taxon>Embryophyta</taxon>
        <taxon>Tracheophyta</taxon>
        <taxon>Spermatophyta</taxon>
        <taxon>Magnoliopsida</taxon>
        <taxon>Liliopsida</taxon>
        <taxon>Asparagales</taxon>
        <taxon>Orchidaceae</taxon>
        <taxon>Epidendroideae</taxon>
        <taxon>Malaxideae</taxon>
        <taxon>Dendrobiinae</taxon>
        <taxon>Dendrobium</taxon>
    </lineage>
</organism>
<dbReference type="InterPro" id="IPR012337">
    <property type="entry name" value="RNaseH-like_sf"/>
</dbReference>
<dbReference type="Proteomes" id="UP000829196">
    <property type="component" value="Unassembled WGS sequence"/>
</dbReference>
<protein>
    <recommendedName>
        <fullName evidence="1">Integrase catalytic domain-containing protein</fullName>
    </recommendedName>
</protein>
<dbReference type="PANTHER" id="PTHR42648:SF28">
    <property type="entry name" value="TRANSPOSON-ENCODED PROTEIN WITH RIBONUCLEASE H-LIKE AND RETROVIRUS ZINC FINGER-LIKE DOMAINS"/>
    <property type="match status" value="1"/>
</dbReference>
<comment type="caution">
    <text evidence="2">The sequence shown here is derived from an EMBL/GenBank/DDBJ whole genome shotgun (WGS) entry which is preliminary data.</text>
</comment>
<feature type="domain" description="Integrase catalytic" evidence="1">
    <location>
        <begin position="1"/>
        <end position="99"/>
    </location>
</feature>
<dbReference type="PROSITE" id="PS50994">
    <property type="entry name" value="INTEGRASE"/>
    <property type="match status" value="1"/>
</dbReference>
<sequence length="104" mass="11905">MKCLRSDGGREYLNTNFRTFLTQQGISHQTSCLYMSEQNGLAKRKHRHLLEILRTLLNSASLPHSFWSDAVLMASYLINCLPTATTNFNSPLYLLFNKTLTTSF</sequence>
<evidence type="ECO:0000313" key="3">
    <source>
        <dbReference type="Proteomes" id="UP000829196"/>
    </source>
</evidence>
<dbReference type="Gene3D" id="3.30.420.10">
    <property type="entry name" value="Ribonuclease H-like superfamily/Ribonuclease H"/>
    <property type="match status" value="1"/>
</dbReference>
<gene>
    <name evidence="2" type="ORF">KFK09_009779</name>
</gene>
<evidence type="ECO:0000313" key="2">
    <source>
        <dbReference type="EMBL" id="KAI0513749.1"/>
    </source>
</evidence>
<proteinExistence type="predicted"/>
<dbReference type="InterPro" id="IPR036397">
    <property type="entry name" value="RNaseH_sf"/>
</dbReference>
<keyword evidence="3" id="KW-1185">Reference proteome</keyword>
<name>A0A8T3BLX7_DENNO</name>
<dbReference type="InterPro" id="IPR001584">
    <property type="entry name" value="Integrase_cat-core"/>
</dbReference>
<dbReference type="AlphaFoldDB" id="A0A8T3BLX7"/>
<dbReference type="OrthoDB" id="693274at2759"/>
<dbReference type="PANTHER" id="PTHR42648">
    <property type="entry name" value="TRANSPOSASE, PUTATIVE-RELATED"/>
    <property type="match status" value="1"/>
</dbReference>
<dbReference type="EMBL" id="JAGYWB010000008">
    <property type="protein sequence ID" value="KAI0513749.1"/>
    <property type="molecule type" value="Genomic_DNA"/>
</dbReference>
<dbReference type="InterPro" id="IPR039537">
    <property type="entry name" value="Retrotran_Ty1/copia-like"/>
</dbReference>
<dbReference type="SUPFAM" id="SSF53098">
    <property type="entry name" value="Ribonuclease H-like"/>
    <property type="match status" value="1"/>
</dbReference>
<dbReference type="GO" id="GO:0003676">
    <property type="term" value="F:nucleic acid binding"/>
    <property type="evidence" value="ECO:0007669"/>
    <property type="project" value="InterPro"/>
</dbReference>
<accession>A0A8T3BLX7</accession>
<evidence type="ECO:0000259" key="1">
    <source>
        <dbReference type="PROSITE" id="PS50994"/>
    </source>
</evidence>
<dbReference type="GO" id="GO:0015074">
    <property type="term" value="P:DNA integration"/>
    <property type="evidence" value="ECO:0007669"/>
    <property type="project" value="InterPro"/>
</dbReference>
<reference evidence="2" key="1">
    <citation type="journal article" date="2022" name="Front. Genet.">
        <title>Chromosome-Scale Assembly of the Dendrobium nobile Genome Provides Insights Into the Molecular Mechanism of the Biosynthesis of the Medicinal Active Ingredient of Dendrobium.</title>
        <authorList>
            <person name="Xu Q."/>
            <person name="Niu S.-C."/>
            <person name="Li K.-L."/>
            <person name="Zheng P.-J."/>
            <person name="Zhang X.-J."/>
            <person name="Jia Y."/>
            <person name="Liu Y."/>
            <person name="Niu Y.-X."/>
            <person name="Yu L.-H."/>
            <person name="Chen D.-F."/>
            <person name="Zhang G.-Q."/>
        </authorList>
    </citation>
    <scope>NUCLEOTIDE SEQUENCE</scope>
    <source>
        <tissue evidence="2">Leaf</tissue>
    </source>
</reference>
<dbReference type="SMR" id="A0A8T3BLX7"/>